<dbReference type="STRING" id="1893.SAMN02787144_100560"/>
<feature type="region of interest" description="Disordered" evidence="1">
    <location>
        <begin position="69"/>
        <end position="117"/>
    </location>
</feature>
<evidence type="ECO:0000313" key="2">
    <source>
        <dbReference type="EMBL" id="SFX66832.1"/>
    </source>
</evidence>
<evidence type="ECO:0000313" key="3">
    <source>
        <dbReference type="Proteomes" id="UP000181909"/>
    </source>
</evidence>
<dbReference type="AlphaFoldDB" id="A0A1K1YY97"/>
<dbReference type="EMBL" id="FPJO01000005">
    <property type="protein sequence ID" value="SFX66832.1"/>
    <property type="molecule type" value="Genomic_DNA"/>
</dbReference>
<name>A0A1K1YY97_STRAR</name>
<evidence type="ECO:0000256" key="1">
    <source>
        <dbReference type="SAM" id="MobiDB-lite"/>
    </source>
</evidence>
<accession>A0A1K1YY97</accession>
<organism evidence="2 3">
    <name type="scientific">Streptomyces atratus</name>
    <dbReference type="NCBI Taxonomy" id="1893"/>
    <lineage>
        <taxon>Bacteria</taxon>
        <taxon>Bacillati</taxon>
        <taxon>Actinomycetota</taxon>
        <taxon>Actinomycetes</taxon>
        <taxon>Kitasatosporales</taxon>
        <taxon>Streptomycetaceae</taxon>
        <taxon>Streptomyces</taxon>
    </lineage>
</organism>
<gene>
    <name evidence="2" type="ORF">SAMN02787144_100560</name>
</gene>
<reference evidence="2 3" key="1">
    <citation type="submission" date="2016-11" db="EMBL/GenBank/DDBJ databases">
        <authorList>
            <person name="Jaros S."/>
            <person name="Januszkiewicz K."/>
            <person name="Wedrychowicz H."/>
        </authorList>
    </citation>
    <scope>NUCLEOTIDE SEQUENCE [LARGE SCALE GENOMIC DNA]</scope>
    <source>
        <strain evidence="2 3">OK807</strain>
    </source>
</reference>
<protein>
    <submittedName>
        <fullName evidence="2">Uncharacterized protein</fullName>
    </submittedName>
</protein>
<sequence>MPPWLTATFFPTRSLTDEMPEPFLTRMPSPAASGSTAVKNLKPGRWASEVMPEVMEPVAMSSWSEVDGDVVHRNGEPQPAQGLDAPDSGAGSDEYGLAFLDPGETDQPRPLPARTGPQGRYVAAFAEQARQGVGEVG</sequence>
<dbReference type="Proteomes" id="UP000181909">
    <property type="component" value="Unassembled WGS sequence"/>
</dbReference>
<proteinExistence type="predicted"/>